<dbReference type="PANTHER" id="PTHR33184">
    <property type="entry name" value="PROTEIN TAPETUM DETERMINANT 1-LIKE-RELATED"/>
    <property type="match status" value="1"/>
</dbReference>
<organism evidence="3 4">
    <name type="scientific">Populus tomentosa</name>
    <name type="common">Chinese white poplar</name>
    <dbReference type="NCBI Taxonomy" id="118781"/>
    <lineage>
        <taxon>Eukaryota</taxon>
        <taxon>Viridiplantae</taxon>
        <taxon>Streptophyta</taxon>
        <taxon>Embryophyta</taxon>
        <taxon>Tracheophyta</taxon>
        <taxon>Spermatophyta</taxon>
        <taxon>Magnoliopsida</taxon>
        <taxon>eudicotyledons</taxon>
        <taxon>Gunneridae</taxon>
        <taxon>Pentapetalae</taxon>
        <taxon>rosids</taxon>
        <taxon>fabids</taxon>
        <taxon>Malpighiales</taxon>
        <taxon>Salicaceae</taxon>
        <taxon>Saliceae</taxon>
        <taxon>Populus</taxon>
    </lineage>
</organism>
<keyword evidence="1 2" id="KW-0732">Signal</keyword>
<feature type="chain" id="PRO_5036469390" evidence="2">
    <location>
        <begin position="21"/>
        <end position="154"/>
    </location>
</feature>
<keyword evidence="4" id="KW-1185">Reference proteome</keyword>
<dbReference type="Pfam" id="PF24068">
    <property type="entry name" value="TPD1_C"/>
    <property type="match status" value="1"/>
</dbReference>
<evidence type="ECO:0000313" key="3">
    <source>
        <dbReference type="EMBL" id="KAG6770827.1"/>
    </source>
</evidence>
<evidence type="ECO:0000313" key="4">
    <source>
        <dbReference type="Proteomes" id="UP000886885"/>
    </source>
</evidence>
<evidence type="ECO:0000256" key="2">
    <source>
        <dbReference type="SAM" id="SignalP"/>
    </source>
</evidence>
<accession>A0A8X8CYC4</accession>
<evidence type="ECO:0000256" key="1">
    <source>
        <dbReference type="ARBA" id="ARBA00022729"/>
    </source>
</evidence>
<sequence>MPTSVLSVVSLGIFLVLVSSHESSDFGAGTQDEHNLVQETPSGLLNNGTGRARQSKCSHRDIVIAQAQVQSQPSGLPTFLVEITTTNTKVQVSNIHFYCEQFSSAILIRPGVFKCIAVNDSLVNGGKPLAPGLTLSFTYANSFKYPLSVNTIKC</sequence>
<dbReference type="PANTHER" id="PTHR33184:SF67">
    <property type="entry name" value="PROTEIN TAPETUM DETERMINANT 1"/>
    <property type="match status" value="1"/>
</dbReference>
<proteinExistence type="predicted"/>
<dbReference type="Proteomes" id="UP000886885">
    <property type="component" value="Chromosome 6D"/>
</dbReference>
<name>A0A8X8CYC4_POPTO</name>
<dbReference type="EMBL" id="JAAWWB010000012">
    <property type="protein sequence ID" value="KAG6770827.1"/>
    <property type="molecule type" value="Genomic_DNA"/>
</dbReference>
<feature type="signal peptide" evidence="2">
    <location>
        <begin position="1"/>
        <end position="20"/>
    </location>
</feature>
<dbReference type="InterPro" id="IPR040361">
    <property type="entry name" value="TPD1"/>
</dbReference>
<protein>
    <submittedName>
        <fullName evidence="3">Uncharacterized protein</fullName>
    </submittedName>
</protein>
<reference evidence="3" key="1">
    <citation type="journal article" date="2020" name="bioRxiv">
        <title>Hybrid origin of Populus tomentosa Carr. identified through genome sequencing and phylogenomic analysis.</title>
        <authorList>
            <person name="An X."/>
            <person name="Gao K."/>
            <person name="Chen Z."/>
            <person name="Li J."/>
            <person name="Yang X."/>
            <person name="Yang X."/>
            <person name="Zhou J."/>
            <person name="Guo T."/>
            <person name="Zhao T."/>
            <person name="Huang S."/>
            <person name="Miao D."/>
            <person name="Khan W.U."/>
            <person name="Rao P."/>
            <person name="Ye M."/>
            <person name="Lei B."/>
            <person name="Liao W."/>
            <person name="Wang J."/>
            <person name="Ji L."/>
            <person name="Li Y."/>
            <person name="Guo B."/>
            <person name="Mustafa N.S."/>
            <person name="Li S."/>
            <person name="Yun Q."/>
            <person name="Keller S.R."/>
            <person name="Mao J."/>
            <person name="Zhang R."/>
            <person name="Strauss S.H."/>
        </authorList>
    </citation>
    <scope>NUCLEOTIDE SEQUENCE</scope>
    <source>
        <strain evidence="3">GM15</strain>
        <tissue evidence="3">Leaf</tissue>
    </source>
</reference>
<dbReference type="AlphaFoldDB" id="A0A8X8CYC4"/>
<gene>
    <name evidence="3" type="ORF">POTOM_026525</name>
</gene>
<dbReference type="GO" id="GO:0001709">
    <property type="term" value="P:cell fate determination"/>
    <property type="evidence" value="ECO:0007669"/>
    <property type="project" value="TreeGrafter"/>
</dbReference>
<comment type="caution">
    <text evidence="3">The sequence shown here is derived from an EMBL/GenBank/DDBJ whole genome shotgun (WGS) entry which is preliminary data.</text>
</comment>